<name>A0AAE1M792_9FABA</name>
<dbReference type="CDD" id="cd20216">
    <property type="entry name" value="PFM_HFR-2-like"/>
    <property type="match status" value="1"/>
</dbReference>
<dbReference type="Pfam" id="PF07468">
    <property type="entry name" value="Agglutinin"/>
    <property type="match status" value="2"/>
</dbReference>
<dbReference type="InterPro" id="IPR008998">
    <property type="entry name" value="Agglutinin"/>
</dbReference>
<dbReference type="Gene3D" id="2.80.10.50">
    <property type="match status" value="2"/>
</dbReference>
<feature type="domain" description="Agglutinin" evidence="1">
    <location>
        <begin position="158"/>
        <end position="292"/>
    </location>
</feature>
<evidence type="ECO:0000313" key="2">
    <source>
        <dbReference type="EMBL" id="KAK4254439.1"/>
    </source>
</evidence>
<dbReference type="InterPro" id="IPR036242">
    <property type="entry name" value="Agglutinin_dom_sf"/>
</dbReference>
<keyword evidence="3" id="KW-1185">Reference proteome</keyword>
<organism evidence="2 3">
    <name type="scientific">Acacia crassicarpa</name>
    <name type="common">northern wattle</name>
    <dbReference type="NCBI Taxonomy" id="499986"/>
    <lineage>
        <taxon>Eukaryota</taxon>
        <taxon>Viridiplantae</taxon>
        <taxon>Streptophyta</taxon>
        <taxon>Embryophyta</taxon>
        <taxon>Tracheophyta</taxon>
        <taxon>Spermatophyta</taxon>
        <taxon>Magnoliopsida</taxon>
        <taxon>eudicotyledons</taxon>
        <taxon>Gunneridae</taxon>
        <taxon>Pentapetalae</taxon>
        <taxon>rosids</taxon>
        <taxon>fabids</taxon>
        <taxon>Fabales</taxon>
        <taxon>Fabaceae</taxon>
        <taxon>Caesalpinioideae</taxon>
        <taxon>mimosoid clade</taxon>
        <taxon>Acacieae</taxon>
        <taxon>Acacia</taxon>
    </lineage>
</organism>
<dbReference type="SUPFAM" id="SSF50382">
    <property type="entry name" value="Agglutinin"/>
    <property type="match status" value="2"/>
</dbReference>
<dbReference type="PANTHER" id="PTHR39244">
    <property type="entry name" value="NATTERIN-4"/>
    <property type="match status" value="1"/>
</dbReference>
<dbReference type="EMBL" id="JAWXYG010000014">
    <property type="protein sequence ID" value="KAK4254439.1"/>
    <property type="molecule type" value="Genomic_DNA"/>
</dbReference>
<evidence type="ECO:0000259" key="1">
    <source>
        <dbReference type="SMART" id="SM00791"/>
    </source>
</evidence>
<dbReference type="SMART" id="SM00791">
    <property type="entry name" value="Agglutinin"/>
    <property type="match status" value="2"/>
</dbReference>
<accession>A0AAE1M792</accession>
<feature type="domain" description="Agglutinin" evidence="1">
    <location>
        <begin position="1"/>
        <end position="153"/>
    </location>
</feature>
<sequence>MSLPKFVVFKSNHDNKYLRYIQEQTNAHLKFSGEEFVSPYVKFEVEKAKSGNGLVHIRCCYNNKYWSHDWESEYNWIVPRANEPDEDQSKKSCTLFKPIHVDNDAKTVQILHVHLGCDAKVRIAAAPHDSYLFAVSKNYDGIPMQGDVFKFIDWESLLIMPRHVAFKGNNGKYLCVKKSPYLQFASDDVGDPTVGNEIFTTHDGRIRVKSNHEGKFWRRSNSTNWIWADSGDTTNNDHDTLFWPVKFDNNVIALRNLGNKNFCKGLTIEGKRNYLSAGVVTTSKEAKITVEELVTSRHIYNVIFHPSDARIYSKKVHTMDAKDATNRNKTPKNEKLKFSYTETKSSSWNTIIWSKLGVKKTDFKPCVPFINDEGRIEISAELSEVKQWGKPRKSQPEVVNEYEVIVPPMTKVTVSLLATEGKCDVPFSYTQRDTLTNGKEVTYNMVDGIYSGINFFNFRYEIKHKKI</sequence>
<dbReference type="InterPro" id="IPR053237">
    <property type="entry name" value="Natterin_C"/>
</dbReference>
<dbReference type="SUPFAM" id="SSF56973">
    <property type="entry name" value="Aerolisin/ETX pore-forming domain"/>
    <property type="match status" value="1"/>
</dbReference>
<protein>
    <recommendedName>
        <fullName evidence="1">Agglutinin domain-containing protein</fullName>
    </recommendedName>
</protein>
<dbReference type="PANTHER" id="PTHR39244:SF5">
    <property type="entry name" value="NATTERIN-3-LIKE"/>
    <property type="match status" value="1"/>
</dbReference>
<reference evidence="2" key="1">
    <citation type="submission" date="2023-10" db="EMBL/GenBank/DDBJ databases">
        <title>Chromosome-level genome of the transformable northern wattle, Acacia crassicarpa.</title>
        <authorList>
            <person name="Massaro I."/>
            <person name="Sinha N.R."/>
            <person name="Poethig S."/>
            <person name="Leichty A.R."/>
        </authorList>
    </citation>
    <scope>NUCLEOTIDE SEQUENCE</scope>
    <source>
        <strain evidence="2">Acra3RX</strain>
        <tissue evidence="2">Leaf</tissue>
    </source>
</reference>
<proteinExistence type="predicted"/>
<comment type="caution">
    <text evidence="2">The sequence shown here is derived from an EMBL/GenBank/DDBJ whole genome shotgun (WGS) entry which is preliminary data.</text>
</comment>
<dbReference type="AlphaFoldDB" id="A0AAE1M792"/>
<dbReference type="Gene3D" id="2.170.15.10">
    <property type="entry name" value="Proaerolysin, chain A, domain 3"/>
    <property type="match status" value="1"/>
</dbReference>
<evidence type="ECO:0000313" key="3">
    <source>
        <dbReference type="Proteomes" id="UP001293593"/>
    </source>
</evidence>
<dbReference type="Proteomes" id="UP001293593">
    <property type="component" value="Unassembled WGS sequence"/>
</dbReference>
<dbReference type="CDD" id="cd00257">
    <property type="entry name" value="beta-trefoil_FSCN-like"/>
    <property type="match status" value="1"/>
</dbReference>
<gene>
    <name evidence="2" type="ORF">QN277_009823</name>
</gene>